<feature type="compositionally biased region" description="Pro residues" evidence="1">
    <location>
        <begin position="38"/>
        <end position="52"/>
    </location>
</feature>
<organism evidence="2 3">
    <name type="scientific">Pleurotus eryngii</name>
    <name type="common">Boletus of the steppes</name>
    <dbReference type="NCBI Taxonomy" id="5323"/>
    <lineage>
        <taxon>Eukaryota</taxon>
        <taxon>Fungi</taxon>
        <taxon>Dikarya</taxon>
        <taxon>Basidiomycota</taxon>
        <taxon>Agaricomycotina</taxon>
        <taxon>Agaricomycetes</taxon>
        <taxon>Agaricomycetidae</taxon>
        <taxon>Agaricales</taxon>
        <taxon>Pleurotineae</taxon>
        <taxon>Pleurotaceae</taxon>
        <taxon>Pleurotus</taxon>
    </lineage>
</organism>
<protein>
    <submittedName>
        <fullName evidence="2">Uncharacterized protein</fullName>
    </submittedName>
</protein>
<feature type="compositionally biased region" description="Basic and acidic residues" evidence="1">
    <location>
        <begin position="26"/>
        <end position="37"/>
    </location>
</feature>
<proteinExistence type="predicted"/>
<feature type="region of interest" description="Disordered" evidence="1">
    <location>
        <begin position="985"/>
        <end position="1045"/>
    </location>
</feature>
<reference evidence="2" key="1">
    <citation type="submission" date="2020-11" db="EMBL/GenBank/DDBJ databases">
        <authorList>
            <consortium name="DOE Joint Genome Institute"/>
            <person name="Ahrendt S."/>
            <person name="Riley R."/>
            <person name="Andreopoulos W."/>
            <person name="Labutti K."/>
            <person name="Pangilinan J."/>
            <person name="Ruiz-Duenas F.J."/>
            <person name="Barrasa J.M."/>
            <person name="Sanchez-Garcia M."/>
            <person name="Camarero S."/>
            <person name="Miyauchi S."/>
            <person name="Serrano A."/>
            <person name="Linde D."/>
            <person name="Babiker R."/>
            <person name="Drula E."/>
            <person name="Ayuso-Fernandez I."/>
            <person name="Pacheco R."/>
            <person name="Padilla G."/>
            <person name="Ferreira P."/>
            <person name="Barriuso J."/>
            <person name="Kellner H."/>
            <person name="Castanera R."/>
            <person name="Alfaro M."/>
            <person name="Ramirez L."/>
            <person name="Pisabarro A.G."/>
            <person name="Kuo A."/>
            <person name="Tritt A."/>
            <person name="Lipzen A."/>
            <person name="He G."/>
            <person name="Yan M."/>
            <person name="Ng V."/>
            <person name="Cullen D."/>
            <person name="Martin F."/>
            <person name="Rosso M.-N."/>
            <person name="Henrissat B."/>
            <person name="Hibbett D."/>
            <person name="Martinez A.T."/>
            <person name="Grigoriev I.V."/>
        </authorList>
    </citation>
    <scope>NUCLEOTIDE SEQUENCE</scope>
    <source>
        <strain evidence="2">ATCC 90797</strain>
    </source>
</reference>
<dbReference type="EMBL" id="MU154544">
    <property type="protein sequence ID" value="KAF9497365.1"/>
    <property type="molecule type" value="Genomic_DNA"/>
</dbReference>
<feature type="compositionally biased region" description="Low complexity" evidence="1">
    <location>
        <begin position="106"/>
        <end position="117"/>
    </location>
</feature>
<evidence type="ECO:0000313" key="3">
    <source>
        <dbReference type="Proteomes" id="UP000807025"/>
    </source>
</evidence>
<gene>
    <name evidence="2" type="ORF">BDN71DRAFT_1504896</name>
</gene>
<sequence length="1045" mass="118442">MPLVLPVEPGPLVPDVSSGRPRRLERRLPARYRDDPLPHPPTLPQASDPPIPEISRSSAGSNHSMSVWFQTPTNNTGVYRLYPRKPTHDPDTTISLHDIWDREPGDSSPNGGDSPSDALAEEQAKSQPWSPFLNASIARLMCWFHAGSTQKSNAELDTLVQGVLLQDDFDTQDLKGFSTKAEHTRLDNAVDSKLDPKEQLFPLHSGWEQRSVKLALPAPKIKQKEADAPVFEVSGVMMRPLLAVMTEAFQGPEFQSFHITPFEECWDPLFQSRDRSSTTPASLIKITRAPFTQLPPRHQWLYNEIYTSRKMMAAYHSLPVDPNVETIIAAFMFWRDSTHLANFGTASLWPLYTFFGNCSKYLRLKPSLNHCHHQAYIPSLPDTVNDYYHQTFGKPPSAAMLTHLKRELLQGVWHLLISAEFIGAYVHGITIKCYDGVKRLIYPRIFTYGADYPEKTLLATIKYLGGCPCPRCLITKANIRKMGMVSDMKARLRSSRRRIDSLALGNKIEAVRKYLFRGALVNGTKVDGYLKTMSLTPTRNAFSKLRAHGFNIYEILVPDLLHEFELGVWKAVFIHLVRILHSIGQESILKLNQRYRSVPTFGRSVIRQFHEDAASMKKLAARDFEDLLLCAIPVFEGLFSPSDGKIILDLLFTLSTWHGLAKLRVHTDDTIRLLSDATTSLGALLRKFTDKVCPGYGTKDLPREVEARARRACKLAVDNSGNAVAASGSKLRQFNLTTYKMHALGDYVEAIQQLGTSESWSTQIGELEHRCVKRLYTRTNKNNHAQQIARQEQRQRLLRDFLPKLQAHLLARILGLTYTGDEHDFSPQQLRQVVLVNNRLYAHKVLHINYTSYDNRRCEETLNPRTNSDFMTTSHDPRNLFWYGRILNIFHVVVHHPELAVKKRMDFLWSAFSFLDPAEIIRAVHLIPAFAHGETTQPEPSSLIASISEAKNKGRWNFYYVGMFADRDLLMRHLGGGVGHISRSGIPSDTLLESDEDDMDVDEESDDMIDEEIASDSEGDFGGDIEVPEEEISDDDEQEDEDEEA</sequence>
<evidence type="ECO:0000256" key="1">
    <source>
        <dbReference type="SAM" id="MobiDB-lite"/>
    </source>
</evidence>
<accession>A0A9P6DI61</accession>
<comment type="caution">
    <text evidence="2">The sequence shown here is derived from an EMBL/GenBank/DDBJ whole genome shotgun (WGS) entry which is preliminary data.</text>
</comment>
<feature type="compositionally biased region" description="Acidic residues" evidence="1">
    <location>
        <begin position="992"/>
        <end position="1045"/>
    </location>
</feature>
<feature type="region of interest" description="Disordered" evidence="1">
    <location>
        <begin position="1"/>
        <end position="127"/>
    </location>
</feature>
<dbReference type="AlphaFoldDB" id="A0A9P6DI61"/>
<feature type="compositionally biased region" description="Polar residues" evidence="1">
    <location>
        <begin position="55"/>
        <end position="77"/>
    </location>
</feature>
<dbReference type="OrthoDB" id="2687259at2759"/>
<name>A0A9P6DI61_PLEER</name>
<evidence type="ECO:0000313" key="2">
    <source>
        <dbReference type="EMBL" id="KAF9497365.1"/>
    </source>
</evidence>
<dbReference type="InterPro" id="IPR041078">
    <property type="entry name" value="Plavaka"/>
</dbReference>
<dbReference type="Pfam" id="PF18759">
    <property type="entry name" value="Plavaka"/>
    <property type="match status" value="1"/>
</dbReference>
<dbReference type="Proteomes" id="UP000807025">
    <property type="component" value="Unassembled WGS sequence"/>
</dbReference>
<keyword evidence="3" id="KW-1185">Reference proteome</keyword>